<reference evidence="1" key="2">
    <citation type="submission" date="2020-09" db="EMBL/GenBank/DDBJ databases">
        <authorList>
            <person name="Sun Q."/>
            <person name="Zhou Y."/>
        </authorList>
    </citation>
    <scope>NUCLEOTIDE SEQUENCE</scope>
    <source>
        <strain evidence="1">CGMCC 1.12921</strain>
    </source>
</reference>
<dbReference type="RefSeq" id="WP_188158566.1">
    <property type="nucleotide sequence ID" value="NZ_BMGH01000001.1"/>
</dbReference>
<name>A0A8J2V6B9_9PROT</name>
<dbReference type="InterPro" id="IPR027417">
    <property type="entry name" value="P-loop_NTPase"/>
</dbReference>
<evidence type="ECO:0000313" key="2">
    <source>
        <dbReference type="Proteomes" id="UP000613582"/>
    </source>
</evidence>
<organism evidence="1 2">
    <name type="scientific">Aquisalinus flavus</name>
    <dbReference type="NCBI Taxonomy" id="1526572"/>
    <lineage>
        <taxon>Bacteria</taxon>
        <taxon>Pseudomonadati</taxon>
        <taxon>Pseudomonadota</taxon>
        <taxon>Alphaproteobacteria</taxon>
        <taxon>Parvularculales</taxon>
        <taxon>Parvularculaceae</taxon>
        <taxon>Aquisalinus</taxon>
    </lineage>
</organism>
<dbReference type="Gene3D" id="3.40.50.300">
    <property type="entry name" value="P-loop containing nucleotide triphosphate hydrolases"/>
    <property type="match status" value="1"/>
</dbReference>
<evidence type="ECO:0008006" key="3">
    <source>
        <dbReference type="Google" id="ProtNLM"/>
    </source>
</evidence>
<comment type="caution">
    <text evidence="1">The sequence shown here is derived from an EMBL/GenBank/DDBJ whole genome shotgun (WGS) entry which is preliminary data.</text>
</comment>
<sequence>MNEARTESQLPELANGRVHEISGAAALAFGLVSAHRGTVLICGSPAQVASIHPEGAAHFIDPRQIITVPCPLRADALWTAETALRSGSVDCVMAILGRTPGLTELRRLQLAAQDGKALGLLLTEQPAANSAAETRWYCQPALSKTPDSTLLRLSLYKNKRGTMGHWILDVKGDKDTLDLHATPVREPDGTGWHARR</sequence>
<dbReference type="SUPFAM" id="SSF52540">
    <property type="entry name" value="P-loop containing nucleoside triphosphate hydrolases"/>
    <property type="match status" value="1"/>
</dbReference>
<accession>A0A8J2V6B9</accession>
<keyword evidence="2" id="KW-1185">Reference proteome</keyword>
<dbReference type="AlphaFoldDB" id="A0A8J2V6B9"/>
<gene>
    <name evidence="1" type="ORF">GCM10011342_19930</name>
</gene>
<protein>
    <recommendedName>
        <fullName evidence="3">Protein ImuA</fullName>
    </recommendedName>
</protein>
<evidence type="ECO:0000313" key="1">
    <source>
        <dbReference type="EMBL" id="GGD11145.1"/>
    </source>
</evidence>
<dbReference type="Proteomes" id="UP000613582">
    <property type="component" value="Unassembled WGS sequence"/>
</dbReference>
<dbReference type="EMBL" id="BMGH01000001">
    <property type="protein sequence ID" value="GGD11145.1"/>
    <property type="molecule type" value="Genomic_DNA"/>
</dbReference>
<proteinExistence type="predicted"/>
<reference evidence="1" key="1">
    <citation type="journal article" date="2014" name="Int. J. Syst. Evol. Microbiol.">
        <title>Complete genome sequence of Corynebacterium casei LMG S-19264T (=DSM 44701T), isolated from a smear-ripened cheese.</title>
        <authorList>
            <consortium name="US DOE Joint Genome Institute (JGI-PGF)"/>
            <person name="Walter F."/>
            <person name="Albersmeier A."/>
            <person name="Kalinowski J."/>
            <person name="Ruckert C."/>
        </authorList>
    </citation>
    <scope>NUCLEOTIDE SEQUENCE</scope>
    <source>
        <strain evidence="1">CGMCC 1.12921</strain>
    </source>
</reference>